<feature type="transmembrane region" description="Helical" evidence="14">
    <location>
        <begin position="168"/>
        <end position="186"/>
    </location>
</feature>
<keyword evidence="6 14" id="KW-1133">Transmembrane helix</keyword>
<dbReference type="InterPro" id="IPR006369">
    <property type="entry name" value="Protohaem_IX_farnesylTrfase"/>
</dbReference>
<dbReference type="CDD" id="cd13957">
    <property type="entry name" value="PT_UbiA_Cox10"/>
    <property type="match status" value="1"/>
</dbReference>
<dbReference type="InterPro" id="IPR016315">
    <property type="entry name" value="Protohaem_IX_farnesylTrfase_mt"/>
</dbReference>
<dbReference type="InterPro" id="IPR030470">
    <property type="entry name" value="UbiA_prenylTrfase_CS"/>
</dbReference>
<dbReference type="EC" id="2.5.1.-" evidence="12"/>
<evidence type="ECO:0000256" key="11">
    <source>
        <dbReference type="ARBA" id="ARBA00047690"/>
    </source>
</evidence>
<dbReference type="GO" id="GO:0006784">
    <property type="term" value="P:heme A biosynthetic process"/>
    <property type="evidence" value="ECO:0007669"/>
    <property type="project" value="TreeGrafter"/>
</dbReference>
<evidence type="ECO:0000256" key="1">
    <source>
        <dbReference type="ARBA" id="ARBA00004225"/>
    </source>
</evidence>
<dbReference type="Pfam" id="PF01040">
    <property type="entry name" value="UbiA"/>
    <property type="match status" value="1"/>
</dbReference>
<dbReference type="Gene3D" id="1.10.357.140">
    <property type="entry name" value="UbiA prenyltransferase"/>
    <property type="match status" value="1"/>
</dbReference>
<evidence type="ECO:0000256" key="6">
    <source>
        <dbReference type="ARBA" id="ARBA00022989"/>
    </source>
</evidence>
<keyword evidence="5" id="KW-0809">Transit peptide</keyword>
<evidence type="ECO:0000256" key="12">
    <source>
        <dbReference type="PIRNR" id="PIRNR001773"/>
    </source>
</evidence>
<dbReference type="PANTHER" id="PTHR43448">
    <property type="entry name" value="PROTOHEME IX FARNESYLTRANSFERASE, MITOCHONDRIAL"/>
    <property type="match status" value="1"/>
</dbReference>
<gene>
    <name evidence="15" type="primary">COX10</name>
    <name evidence="15" type="ORF">DERF_001220</name>
</gene>
<feature type="compositionally biased region" description="Low complexity" evidence="13">
    <location>
        <begin position="92"/>
        <end position="112"/>
    </location>
</feature>
<feature type="transmembrane region" description="Helical" evidence="14">
    <location>
        <begin position="264"/>
        <end position="281"/>
    </location>
</feature>
<keyword evidence="3 12" id="KW-0808">Transferase</keyword>
<evidence type="ECO:0000256" key="4">
    <source>
        <dbReference type="ARBA" id="ARBA00022692"/>
    </source>
</evidence>
<evidence type="ECO:0000313" key="16">
    <source>
        <dbReference type="Proteomes" id="UP000790347"/>
    </source>
</evidence>
<keyword evidence="8 12" id="KW-0350">Heme biosynthesis</keyword>
<dbReference type="Proteomes" id="UP000790347">
    <property type="component" value="Unassembled WGS sequence"/>
</dbReference>
<feature type="transmembrane region" description="Helical" evidence="14">
    <location>
        <begin position="288"/>
        <end position="309"/>
    </location>
</feature>
<sequence length="450" mass="50400">MFKLFGKIGSSSKFGHHQNVGNKFSIISTNYPSFMIGCNHHHHHHHRNQNFTSILILRHHNGPANNKTASNLRFLSSIQQQTKLIHSDDESTTTTSATATAEDLLPKPSSSSSSAIIEYDEHRFRELSKEFSKSLDKNQLTNIENVWKDIQPSTISNVLNDYSKLAKIKLTGLVVLTTMAGFYMAIESSVNPTILASTLIGTALTSGSAAAWNHFLEVPFDSQMRRTQARPLVQGSLTPLHAATFATITGVAGLSILATYVNPLTALLGGINLCLYSFMYTPMKRVHIVNTWIGAIVGAIPPIMGFTAVNNFIDLPSLLLGLILYSWQFPHFNALSWNMRHEYARAGYRMMSVTNPRLCQQTALRHSTLLLGYTAAMCATDMTHWSFGIDSLPFSLYLVYLSYRFQREPSSQTSRKLFLYSLIYLPVIMLLMVISKNRKSSRNQERKKAN</sequence>
<feature type="transmembrane region" description="Helical" evidence="14">
    <location>
        <begin position="192"/>
        <end position="216"/>
    </location>
</feature>
<organism evidence="15 16">
    <name type="scientific">Dermatophagoides farinae</name>
    <name type="common">American house dust mite</name>
    <dbReference type="NCBI Taxonomy" id="6954"/>
    <lineage>
        <taxon>Eukaryota</taxon>
        <taxon>Metazoa</taxon>
        <taxon>Ecdysozoa</taxon>
        <taxon>Arthropoda</taxon>
        <taxon>Chelicerata</taxon>
        <taxon>Arachnida</taxon>
        <taxon>Acari</taxon>
        <taxon>Acariformes</taxon>
        <taxon>Sarcoptiformes</taxon>
        <taxon>Astigmata</taxon>
        <taxon>Psoroptidia</taxon>
        <taxon>Analgoidea</taxon>
        <taxon>Pyroglyphidae</taxon>
        <taxon>Dermatophagoidinae</taxon>
        <taxon>Dermatophagoides</taxon>
    </lineage>
</organism>
<keyword evidence="7 12" id="KW-0496">Mitochondrion</keyword>
<comment type="similarity">
    <text evidence="12">Belongs to the ubiA prenyltransferase family.</text>
</comment>
<dbReference type="GO" id="GO:0031966">
    <property type="term" value="C:mitochondrial membrane"/>
    <property type="evidence" value="ECO:0007669"/>
    <property type="project" value="UniProtKB-SubCell"/>
</dbReference>
<evidence type="ECO:0000256" key="9">
    <source>
        <dbReference type="ARBA" id="ARBA00023136"/>
    </source>
</evidence>
<dbReference type="AlphaFoldDB" id="A0A922L962"/>
<accession>A0A922L962</accession>
<evidence type="ECO:0000256" key="10">
    <source>
        <dbReference type="ARBA" id="ARBA00030253"/>
    </source>
</evidence>
<dbReference type="PIRSF" id="PIRSF001773">
    <property type="entry name" value="COX10"/>
    <property type="match status" value="1"/>
</dbReference>
<name>A0A922L962_DERFA</name>
<reference evidence="15" key="2">
    <citation type="journal article" date="2022" name="Res Sq">
        <title>Comparative Genomics Reveals Insights into the Divergent Evolution of Astigmatic Mites and Household Pest Adaptations.</title>
        <authorList>
            <person name="Xiong Q."/>
            <person name="Wan A.T.-Y."/>
            <person name="Liu X.-Y."/>
            <person name="Fung C.S.-H."/>
            <person name="Xiao X."/>
            <person name="Malainual N."/>
            <person name="Hou J."/>
            <person name="Wang L."/>
            <person name="Wang M."/>
            <person name="Yang K."/>
            <person name="Cui Y."/>
            <person name="Leung E."/>
            <person name="Nong W."/>
            <person name="Shin S.-K."/>
            <person name="Au S."/>
            <person name="Jeong K.Y."/>
            <person name="Chew F.T."/>
            <person name="Hui J."/>
            <person name="Leung T.F."/>
            <person name="Tungtrongchitr A."/>
            <person name="Zhong N."/>
            <person name="Liu Z."/>
            <person name="Tsui S."/>
        </authorList>
    </citation>
    <scope>NUCLEOTIDE SEQUENCE</scope>
    <source>
        <strain evidence="15">Derf</strain>
        <tissue evidence="15">Whole organism</tissue>
    </source>
</reference>
<reference evidence="15" key="1">
    <citation type="submission" date="2013-05" db="EMBL/GenBank/DDBJ databases">
        <authorList>
            <person name="Yim A.K.Y."/>
            <person name="Chan T.F."/>
            <person name="Ji K.M."/>
            <person name="Liu X.Y."/>
            <person name="Zhou J.W."/>
            <person name="Li R.Q."/>
            <person name="Yang K.Y."/>
            <person name="Li J."/>
            <person name="Li M."/>
            <person name="Law P.T.W."/>
            <person name="Wu Y.L."/>
            <person name="Cai Z.L."/>
            <person name="Qin H."/>
            <person name="Bao Y."/>
            <person name="Leung R.K.K."/>
            <person name="Ng P.K.S."/>
            <person name="Zou J."/>
            <person name="Zhong X.J."/>
            <person name="Ran P.X."/>
            <person name="Zhong N.S."/>
            <person name="Liu Z.G."/>
            <person name="Tsui S.K.W."/>
        </authorList>
    </citation>
    <scope>NUCLEOTIDE SEQUENCE</scope>
    <source>
        <strain evidence="15">Derf</strain>
        <tissue evidence="15">Whole organism</tissue>
    </source>
</reference>
<evidence type="ECO:0000256" key="14">
    <source>
        <dbReference type="SAM" id="Phobius"/>
    </source>
</evidence>
<evidence type="ECO:0000256" key="5">
    <source>
        <dbReference type="ARBA" id="ARBA00022946"/>
    </source>
</evidence>
<keyword evidence="4 14" id="KW-0812">Transmembrane</keyword>
<comment type="function">
    <text evidence="12">Converts protoheme IX and farnesyl diphosphate to heme O.</text>
</comment>
<protein>
    <recommendedName>
        <fullName evidence="2 12">Protoheme IX farnesyltransferase, mitochondrial</fullName>
        <ecNumber evidence="12">2.5.1.-</ecNumber>
    </recommendedName>
    <alternativeName>
        <fullName evidence="10 12">Heme O synthase</fullName>
    </alternativeName>
</protein>
<dbReference type="EMBL" id="ASGP02000001">
    <property type="protein sequence ID" value="KAH9527184.1"/>
    <property type="molecule type" value="Genomic_DNA"/>
</dbReference>
<dbReference type="GO" id="GO:0008495">
    <property type="term" value="F:protoheme IX farnesyltransferase activity"/>
    <property type="evidence" value="ECO:0007669"/>
    <property type="project" value="UniProtKB-EC"/>
</dbReference>
<keyword evidence="16" id="KW-1185">Reference proteome</keyword>
<feature type="transmembrane region" description="Helical" evidence="14">
    <location>
        <begin position="417"/>
        <end position="434"/>
    </location>
</feature>
<feature type="transmembrane region" description="Helical" evidence="14">
    <location>
        <begin position="315"/>
        <end position="335"/>
    </location>
</feature>
<dbReference type="HAMAP" id="MF_00154">
    <property type="entry name" value="CyoE_CtaB"/>
    <property type="match status" value="1"/>
</dbReference>
<feature type="transmembrane region" description="Helical" evidence="14">
    <location>
        <begin position="237"/>
        <end position="258"/>
    </location>
</feature>
<dbReference type="InterPro" id="IPR000537">
    <property type="entry name" value="UbiA_prenyltransferase"/>
</dbReference>
<dbReference type="InterPro" id="IPR044878">
    <property type="entry name" value="UbiA_sf"/>
</dbReference>
<proteinExistence type="inferred from homology"/>
<evidence type="ECO:0000256" key="2">
    <source>
        <dbReference type="ARBA" id="ARBA00016335"/>
    </source>
</evidence>
<dbReference type="NCBIfam" id="TIGR01473">
    <property type="entry name" value="cyoE_ctaB"/>
    <property type="match status" value="1"/>
</dbReference>
<dbReference type="PANTHER" id="PTHR43448:SF2">
    <property type="entry name" value="PROTOHEME IX FARNESYLTRANSFERASE, MITOCHONDRIAL"/>
    <property type="match status" value="1"/>
</dbReference>
<comment type="caution">
    <text evidence="15">The sequence shown here is derived from an EMBL/GenBank/DDBJ whole genome shotgun (WGS) entry which is preliminary data.</text>
</comment>
<dbReference type="FunFam" id="1.10.357.140:FF:000004">
    <property type="entry name" value="Protoheme IX farnesyltransferase, mitochondrial"/>
    <property type="match status" value="1"/>
</dbReference>
<evidence type="ECO:0000256" key="8">
    <source>
        <dbReference type="ARBA" id="ARBA00023133"/>
    </source>
</evidence>
<comment type="subcellular location">
    <subcellularLocation>
        <location evidence="1">Mitochondrion membrane</location>
        <topology evidence="1">Multi-pass membrane protein</topology>
    </subcellularLocation>
</comment>
<evidence type="ECO:0000256" key="3">
    <source>
        <dbReference type="ARBA" id="ARBA00022679"/>
    </source>
</evidence>
<evidence type="ECO:0000256" key="13">
    <source>
        <dbReference type="SAM" id="MobiDB-lite"/>
    </source>
</evidence>
<feature type="region of interest" description="Disordered" evidence="13">
    <location>
        <begin position="85"/>
        <end position="112"/>
    </location>
</feature>
<comment type="catalytic activity">
    <reaction evidence="11">
        <text>heme b + (2E,6E)-farnesyl diphosphate + H2O = Fe(II)-heme o + diphosphate</text>
        <dbReference type="Rhea" id="RHEA:28070"/>
        <dbReference type="ChEBI" id="CHEBI:15377"/>
        <dbReference type="ChEBI" id="CHEBI:33019"/>
        <dbReference type="ChEBI" id="CHEBI:60344"/>
        <dbReference type="ChEBI" id="CHEBI:60530"/>
        <dbReference type="ChEBI" id="CHEBI:175763"/>
        <dbReference type="EC" id="2.5.1.141"/>
    </reaction>
</comment>
<evidence type="ECO:0000256" key="7">
    <source>
        <dbReference type="ARBA" id="ARBA00023128"/>
    </source>
</evidence>
<evidence type="ECO:0000313" key="15">
    <source>
        <dbReference type="EMBL" id="KAH9527184.1"/>
    </source>
</evidence>
<dbReference type="PROSITE" id="PS00943">
    <property type="entry name" value="UBIA"/>
    <property type="match status" value="1"/>
</dbReference>
<keyword evidence="9 12" id="KW-0472">Membrane</keyword>